<organism evidence="1 2">
    <name type="scientific">Escherichia coli</name>
    <dbReference type="NCBI Taxonomy" id="562"/>
    <lineage>
        <taxon>Bacteria</taxon>
        <taxon>Pseudomonadati</taxon>
        <taxon>Pseudomonadota</taxon>
        <taxon>Gammaproteobacteria</taxon>
        <taxon>Enterobacterales</taxon>
        <taxon>Enterobacteriaceae</taxon>
        <taxon>Escherichia</taxon>
    </lineage>
</organism>
<evidence type="ECO:0000313" key="2">
    <source>
        <dbReference type="Proteomes" id="UP000254817"/>
    </source>
</evidence>
<name>A0A376MN73_ECOLX</name>
<evidence type="ECO:0000313" key="1">
    <source>
        <dbReference type="EMBL" id="STG51918.1"/>
    </source>
</evidence>
<proteinExistence type="predicted"/>
<dbReference type="EMBL" id="UGAW01000001">
    <property type="protein sequence ID" value="STG51918.1"/>
    <property type="molecule type" value="Genomic_DNA"/>
</dbReference>
<dbReference type="AlphaFoldDB" id="A0A376MN73"/>
<reference evidence="1 2" key="1">
    <citation type="submission" date="2018-06" db="EMBL/GenBank/DDBJ databases">
        <authorList>
            <consortium name="Pathogen Informatics"/>
            <person name="Doyle S."/>
        </authorList>
    </citation>
    <scope>NUCLEOTIDE SEQUENCE [LARGE SCALE GENOMIC DNA]</scope>
    <source>
        <strain evidence="1 2">NCTC11112</strain>
    </source>
</reference>
<accession>A0A376MN73</accession>
<dbReference type="Proteomes" id="UP000254817">
    <property type="component" value="Unassembled WGS sequence"/>
</dbReference>
<gene>
    <name evidence="1" type="ORF">NCTC11112_02402</name>
</gene>
<protein>
    <submittedName>
        <fullName evidence="1">Uncharacterized protein</fullName>
    </submittedName>
</protein>
<sequence>MKFFDGMEGIIQKNSTMIGFFFIYQYYSSRDISAWFMCDFLFIVETELFIIGLNKANG</sequence>